<name>A0AAV7QFA0_PLEWA</name>
<dbReference type="EMBL" id="JANPWB010000010">
    <property type="protein sequence ID" value="KAJ1138187.1"/>
    <property type="molecule type" value="Genomic_DNA"/>
</dbReference>
<evidence type="ECO:0000313" key="1">
    <source>
        <dbReference type="EMBL" id="KAJ1138187.1"/>
    </source>
</evidence>
<organism evidence="1 2">
    <name type="scientific">Pleurodeles waltl</name>
    <name type="common">Iberian ribbed newt</name>
    <dbReference type="NCBI Taxonomy" id="8319"/>
    <lineage>
        <taxon>Eukaryota</taxon>
        <taxon>Metazoa</taxon>
        <taxon>Chordata</taxon>
        <taxon>Craniata</taxon>
        <taxon>Vertebrata</taxon>
        <taxon>Euteleostomi</taxon>
        <taxon>Amphibia</taxon>
        <taxon>Batrachia</taxon>
        <taxon>Caudata</taxon>
        <taxon>Salamandroidea</taxon>
        <taxon>Salamandridae</taxon>
        <taxon>Pleurodelinae</taxon>
        <taxon>Pleurodeles</taxon>
    </lineage>
</organism>
<gene>
    <name evidence="1" type="ORF">NDU88_004578</name>
</gene>
<proteinExistence type="predicted"/>
<reference evidence="1" key="1">
    <citation type="journal article" date="2022" name="bioRxiv">
        <title>Sequencing and chromosome-scale assembly of the giantPleurodeles waltlgenome.</title>
        <authorList>
            <person name="Brown T."/>
            <person name="Elewa A."/>
            <person name="Iarovenko S."/>
            <person name="Subramanian E."/>
            <person name="Araus A.J."/>
            <person name="Petzold A."/>
            <person name="Susuki M."/>
            <person name="Suzuki K.-i.T."/>
            <person name="Hayashi T."/>
            <person name="Toyoda A."/>
            <person name="Oliveira C."/>
            <person name="Osipova E."/>
            <person name="Leigh N.D."/>
            <person name="Simon A."/>
            <person name="Yun M.H."/>
        </authorList>
    </citation>
    <scope>NUCLEOTIDE SEQUENCE</scope>
    <source>
        <strain evidence="1">20211129_DDA</strain>
        <tissue evidence="1">Liver</tissue>
    </source>
</reference>
<accession>A0AAV7QFA0</accession>
<dbReference type="Proteomes" id="UP001066276">
    <property type="component" value="Chromosome 6"/>
</dbReference>
<sequence length="139" mass="15741">MTAGNREQLKAQSTVRVHWIATQQRGLTKERYKGAPLQPLTLASEGAARGLMHHILERRKAFLALRPSLRQLEVKFGLFEPARMWITKNNVSKDFYDPIDLRLYLDSLSVRPMDMAILPQPRNLAAAISNPLPPESAPE</sequence>
<dbReference type="Gene3D" id="3.30.250.20">
    <property type="entry name" value="L1 transposable element, C-terminal domain"/>
    <property type="match status" value="1"/>
</dbReference>
<comment type="caution">
    <text evidence="1">The sequence shown here is derived from an EMBL/GenBank/DDBJ whole genome shotgun (WGS) entry which is preliminary data.</text>
</comment>
<protein>
    <submittedName>
        <fullName evidence="1">Uncharacterized protein</fullName>
    </submittedName>
</protein>
<keyword evidence="2" id="KW-1185">Reference proteome</keyword>
<dbReference type="AlphaFoldDB" id="A0AAV7QFA0"/>
<dbReference type="InterPro" id="IPR042566">
    <property type="entry name" value="L1_C"/>
</dbReference>
<evidence type="ECO:0000313" key="2">
    <source>
        <dbReference type="Proteomes" id="UP001066276"/>
    </source>
</evidence>